<name>A0A0A2VJJ1_BEABA</name>
<reference evidence="2 3" key="1">
    <citation type="submission" date="2012-10" db="EMBL/GenBank/DDBJ databases">
        <title>Genome sequencing and analysis of entomopathogenic fungi Beauveria bassiana D1-5.</title>
        <authorList>
            <person name="Li Q."/>
            <person name="Wang L."/>
            <person name="Zhang Z."/>
            <person name="Wang Q."/>
            <person name="Ren J."/>
            <person name="Wang M."/>
            <person name="Xu W."/>
            <person name="Wang J."/>
            <person name="Lu Y."/>
            <person name="Du Q."/>
            <person name="Sun Z."/>
        </authorList>
    </citation>
    <scope>NUCLEOTIDE SEQUENCE [LARGE SCALE GENOMIC DNA]</scope>
    <source>
        <strain evidence="2 3">D1-5</strain>
    </source>
</reference>
<comment type="caution">
    <text evidence="2">The sequence shown here is derived from an EMBL/GenBank/DDBJ whole genome shotgun (WGS) entry which is preliminary data.</text>
</comment>
<feature type="region of interest" description="Disordered" evidence="1">
    <location>
        <begin position="58"/>
        <end position="78"/>
    </location>
</feature>
<feature type="region of interest" description="Disordered" evidence="1">
    <location>
        <begin position="157"/>
        <end position="194"/>
    </location>
</feature>
<dbReference type="AlphaFoldDB" id="A0A0A2VJJ1"/>
<gene>
    <name evidence="2" type="ORF">BBAD15_g6914</name>
</gene>
<sequence length="312" mass="35429">MAETMTECAVCMMHFESHDELRKHSFLFQSEIAILLSKLQSLIAHQWPAQNRNQEIYQTGDSDHREETPGSSDVTNRCPHDDCANKTATFDREQELIRHYGIHYICNEYCLSCGIVYTRANKFWQHKCATKNPTDHVKRRKRALRDMVKEQLEEQLARTSQRKKRARATPNTNRAKRLKISDDSDASDSTGSGSLDVQLIHRAGQEEDGCTNTAPETTKAQNVYVSANSVPPAGTSLVQAPLWPNGYCDPNFHVQRNPVFTPLWPEGMPTNNSMDLLESIHSNTSSTLYGVTSQLTEMFSQPQEEFPIHKCL</sequence>
<proteinExistence type="predicted"/>
<dbReference type="EMBL" id="ANFO01000643">
    <property type="protein sequence ID" value="KGQ07753.1"/>
    <property type="molecule type" value="Genomic_DNA"/>
</dbReference>
<organism evidence="2 3">
    <name type="scientific">Beauveria bassiana D1-5</name>
    <dbReference type="NCBI Taxonomy" id="1245745"/>
    <lineage>
        <taxon>Eukaryota</taxon>
        <taxon>Fungi</taxon>
        <taxon>Dikarya</taxon>
        <taxon>Ascomycota</taxon>
        <taxon>Pezizomycotina</taxon>
        <taxon>Sordariomycetes</taxon>
        <taxon>Hypocreomycetidae</taxon>
        <taxon>Hypocreales</taxon>
        <taxon>Cordycipitaceae</taxon>
        <taxon>Beauveria</taxon>
    </lineage>
</organism>
<protein>
    <submittedName>
        <fullName evidence="2">Uncharacterized protein</fullName>
    </submittedName>
</protein>
<dbReference type="Proteomes" id="UP000030106">
    <property type="component" value="Unassembled WGS sequence"/>
</dbReference>
<evidence type="ECO:0000313" key="2">
    <source>
        <dbReference type="EMBL" id="KGQ07753.1"/>
    </source>
</evidence>
<evidence type="ECO:0000313" key="3">
    <source>
        <dbReference type="Proteomes" id="UP000030106"/>
    </source>
</evidence>
<dbReference type="STRING" id="1245745.A0A0A2VJJ1"/>
<evidence type="ECO:0000256" key="1">
    <source>
        <dbReference type="SAM" id="MobiDB-lite"/>
    </source>
</evidence>
<dbReference type="HOGENOM" id="CLU_891346_0_0_1"/>
<accession>A0A0A2VJJ1</accession>